<evidence type="ECO:0000313" key="2">
    <source>
        <dbReference type="Proteomes" id="UP001209570"/>
    </source>
</evidence>
<gene>
    <name evidence="1" type="ORF">P43SY_008560</name>
</gene>
<sequence length="153" mass="16684">MRVLLRALPSAPLSARALGVSPSTRPAVAAAAAAVLRRAASAPLTTYSGGQPYDGQGGFYGAIKSRSEKNAVFQPGSRAEPSDVDALQRLMDHWDAERAVLRNDSEERAAWRQLMQDATHRELLTRLVVKGAPVWGLTVEQREFVARFQATRD</sequence>
<protein>
    <submittedName>
        <fullName evidence="1">Uncharacterized protein</fullName>
    </submittedName>
</protein>
<dbReference type="Proteomes" id="UP001209570">
    <property type="component" value="Unassembled WGS sequence"/>
</dbReference>
<accession>A0AAD5Q7M3</accession>
<name>A0AAD5Q7M3_PYTIN</name>
<comment type="caution">
    <text evidence="1">The sequence shown here is derived from an EMBL/GenBank/DDBJ whole genome shotgun (WGS) entry which is preliminary data.</text>
</comment>
<reference evidence="1" key="1">
    <citation type="submission" date="2021-12" db="EMBL/GenBank/DDBJ databases">
        <title>Prjna785345.</title>
        <authorList>
            <person name="Rujirawat T."/>
            <person name="Krajaejun T."/>
        </authorList>
    </citation>
    <scope>NUCLEOTIDE SEQUENCE</scope>
    <source>
        <strain evidence="1">Pi057C3</strain>
    </source>
</reference>
<dbReference type="AlphaFoldDB" id="A0AAD5Q7M3"/>
<evidence type="ECO:0000313" key="1">
    <source>
        <dbReference type="EMBL" id="KAJ0402319.1"/>
    </source>
</evidence>
<keyword evidence="2" id="KW-1185">Reference proteome</keyword>
<proteinExistence type="predicted"/>
<dbReference type="EMBL" id="JAKCXM010000105">
    <property type="protein sequence ID" value="KAJ0402319.1"/>
    <property type="molecule type" value="Genomic_DNA"/>
</dbReference>
<organism evidence="1 2">
    <name type="scientific">Pythium insidiosum</name>
    <name type="common">Pythiosis disease agent</name>
    <dbReference type="NCBI Taxonomy" id="114742"/>
    <lineage>
        <taxon>Eukaryota</taxon>
        <taxon>Sar</taxon>
        <taxon>Stramenopiles</taxon>
        <taxon>Oomycota</taxon>
        <taxon>Peronosporomycetes</taxon>
        <taxon>Pythiales</taxon>
        <taxon>Pythiaceae</taxon>
        <taxon>Pythium</taxon>
    </lineage>
</organism>